<dbReference type="InterPro" id="IPR012337">
    <property type="entry name" value="RNaseH-like_sf"/>
</dbReference>
<feature type="domain" description="Reverse transcriptase zinc-binding" evidence="2">
    <location>
        <begin position="88"/>
        <end position="144"/>
    </location>
</feature>
<dbReference type="InterPro" id="IPR053151">
    <property type="entry name" value="RNase_H-like"/>
</dbReference>
<dbReference type="InterPro" id="IPR036397">
    <property type="entry name" value="RNaseH_sf"/>
</dbReference>
<protein>
    <submittedName>
        <fullName evidence="3">Uncharacterized protein</fullName>
    </submittedName>
</protein>
<dbReference type="GO" id="GO:0004523">
    <property type="term" value="F:RNA-DNA hybrid ribonuclease activity"/>
    <property type="evidence" value="ECO:0007669"/>
    <property type="project" value="InterPro"/>
</dbReference>
<dbReference type="RefSeq" id="XP_016446795.1">
    <property type="nucleotide sequence ID" value="XM_016591309.1"/>
</dbReference>
<dbReference type="InterPro" id="IPR044730">
    <property type="entry name" value="RNase_H-like_dom_plant"/>
</dbReference>
<organism evidence="3">
    <name type="scientific">Nicotiana tabacum</name>
    <name type="common">Common tobacco</name>
    <dbReference type="NCBI Taxonomy" id="4097"/>
    <lineage>
        <taxon>Eukaryota</taxon>
        <taxon>Viridiplantae</taxon>
        <taxon>Streptophyta</taxon>
        <taxon>Embryophyta</taxon>
        <taxon>Tracheophyta</taxon>
        <taxon>Spermatophyta</taxon>
        <taxon>Magnoliopsida</taxon>
        <taxon>eudicotyledons</taxon>
        <taxon>Gunneridae</taxon>
        <taxon>Pentapetalae</taxon>
        <taxon>asterids</taxon>
        <taxon>lamiids</taxon>
        <taxon>Solanales</taxon>
        <taxon>Solanaceae</taxon>
        <taxon>Nicotianoideae</taxon>
        <taxon>Nicotianeae</taxon>
        <taxon>Nicotiana</taxon>
    </lineage>
</organism>
<dbReference type="AlphaFoldDB" id="A0A1S3Y3R9"/>
<dbReference type="InterPro" id="IPR002156">
    <property type="entry name" value="RNaseH_domain"/>
</dbReference>
<dbReference type="SUPFAM" id="SSF53098">
    <property type="entry name" value="Ribonuclease H-like"/>
    <property type="match status" value="1"/>
</dbReference>
<dbReference type="PANTHER" id="PTHR47723">
    <property type="entry name" value="OS05G0353850 PROTEIN"/>
    <property type="match status" value="1"/>
</dbReference>
<dbReference type="PaxDb" id="4097-A0A1S3Y3R9"/>
<proteinExistence type="predicted"/>
<name>A0A1S3Y3R9_TOBAC</name>
<dbReference type="GO" id="GO:0003676">
    <property type="term" value="F:nucleic acid binding"/>
    <property type="evidence" value="ECO:0007669"/>
    <property type="project" value="InterPro"/>
</dbReference>
<sequence>MVWKLQDGECSFWWDNWSEKGALANLCPTLQTSPKSKVNEFFNDMGWDMQKLQATLPNWMVQHIVKIDIGDRNRPDFITWRTSTDEHFSNYAAWQSIRKHNQINYLCSKVWHSCLPFKISFLSWRLIKGKLPFDDTISRFGIQFGQPLGIKYHRTVVREFLNSWWQSKYMNPVHKMLIQITPIVILWKSSCKLSMPWSRICEDVEKLKPISRSIFVTWEKSGSGEVKINTDGSFSKESGKAGIGGIVRNEHGDFIFAFAILVQCKDHNCAEALAVHYGGIWCISNGYNRCAMILDQATIRISHCYREANQVADYLAKLAGTLTEGAVYHSFQQLPGKAKGPLLMDNDKANFFVS</sequence>
<evidence type="ECO:0000259" key="2">
    <source>
        <dbReference type="Pfam" id="PF13966"/>
    </source>
</evidence>
<accession>A0A1S3Y3R9</accession>
<dbReference type="Pfam" id="PF13456">
    <property type="entry name" value="RVT_3"/>
    <property type="match status" value="1"/>
</dbReference>
<dbReference type="KEGG" id="nta:107771853"/>
<feature type="domain" description="RNase H type-1" evidence="1">
    <location>
        <begin position="229"/>
        <end position="299"/>
    </location>
</feature>
<reference evidence="3" key="1">
    <citation type="submission" date="2025-08" db="UniProtKB">
        <authorList>
            <consortium name="RefSeq"/>
        </authorList>
    </citation>
    <scope>IDENTIFICATION</scope>
</reference>
<dbReference type="CDD" id="cd06222">
    <property type="entry name" value="RNase_H_like"/>
    <property type="match status" value="1"/>
</dbReference>
<dbReference type="Gene3D" id="3.30.420.10">
    <property type="entry name" value="Ribonuclease H-like superfamily/Ribonuclease H"/>
    <property type="match status" value="1"/>
</dbReference>
<dbReference type="OMA" id="TIRISHC"/>
<evidence type="ECO:0000313" key="3">
    <source>
        <dbReference type="RefSeq" id="XP_016446795.1"/>
    </source>
</evidence>
<dbReference type="InterPro" id="IPR026960">
    <property type="entry name" value="RVT-Znf"/>
</dbReference>
<evidence type="ECO:0000259" key="1">
    <source>
        <dbReference type="Pfam" id="PF13456"/>
    </source>
</evidence>
<gene>
    <name evidence="3" type="primary">LOC107771853</name>
</gene>
<dbReference type="PANTHER" id="PTHR47723:SF19">
    <property type="entry name" value="POLYNUCLEOTIDYL TRANSFERASE, RIBONUCLEASE H-LIKE SUPERFAMILY PROTEIN"/>
    <property type="match status" value="1"/>
</dbReference>
<dbReference type="OrthoDB" id="1288152at2759"/>
<dbReference type="Pfam" id="PF13966">
    <property type="entry name" value="zf-RVT"/>
    <property type="match status" value="1"/>
</dbReference>